<dbReference type="Pfam" id="PF00241">
    <property type="entry name" value="Cofilin_ADF"/>
    <property type="match status" value="1"/>
</dbReference>
<dbReference type="GO" id="GO:0003779">
    <property type="term" value="F:actin binding"/>
    <property type="evidence" value="ECO:0007669"/>
    <property type="project" value="UniProtKB-KW"/>
</dbReference>
<dbReference type="InterPro" id="IPR017904">
    <property type="entry name" value="ADF/Cofilin"/>
</dbReference>
<dbReference type="SMART" id="SM00102">
    <property type="entry name" value="ADF"/>
    <property type="match status" value="1"/>
</dbReference>
<evidence type="ECO:0000256" key="1">
    <source>
        <dbReference type="ARBA" id="ARBA00004109"/>
    </source>
</evidence>
<evidence type="ECO:0000313" key="8">
    <source>
        <dbReference type="Proteomes" id="UP001139887"/>
    </source>
</evidence>
<dbReference type="PRINTS" id="PR00006">
    <property type="entry name" value="COFILIN"/>
</dbReference>
<proteinExistence type="inferred from homology"/>
<accession>A0A9W8ID18</accession>
<comment type="caution">
    <text evidence="7">The sequence shown here is derived from an EMBL/GenBank/DDBJ whole genome shotgun (WGS) entry which is preliminary data.</text>
</comment>
<protein>
    <recommendedName>
        <fullName evidence="3">Cofilin</fullName>
    </recommendedName>
    <alternativeName>
        <fullName evidence="5">Actin-depolymerizing factor 1</fullName>
    </alternativeName>
</protein>
<dbReference type="SUPFAM" id="SSF55753">
    <property type="entry name" value="Actin depolymerizing proteins"/>
    <property type="match status" value="1"/>
</dbReference>
<dbReference type="PROSITE" id="PS51263">
    <property type="entry name" value="ADF_H"/>
    <property type="match status" value="1"/>
</dbReference>
<feature type="domain" description="ADF-H" evidence="6">
    <location>
        <begin position="1"/>
        <end position="146"/>
    </location>
</feature>
<reference evidence="7" key="1">
    <citation type="submission" date="2022-07" db="EMBL/GenBank/DDBJ databases">
        <title>Phylogenomic reconstructions and comparative analyses of Kickxellomycotina fungi.</title>
        <authorList>
            <person name="Reynolds N.K."/>
            <person name="Stajich J.E."/>
            <person name="Barry K."/>
            <person name="Grigoriev I.V."/>
            <person name="Crous P."/>
            <person name="Smith M.E."/>
        </authorList>
    </citation>
    <scope>NUCLEOTIDE SEQUENCE</scope>
    <source>
        <strain evidence="7">NRRL 1566</strain>
    </source>
</reference>
<dbReference type="Gene3D" id="3.40.20.10">
    <property type="entry name" value="Severin"/>
    <property type="match status" value="1"/>
</dbReference>
<comment type="subcellular location">
    <subcellularLocation>
        <location evidence="1">Nucleus matrix</location>
    </subcellularLocation>
</comment>
<evidence type="ECO:0000256" key="4">
    <source>
        <dbReference type="ARBA" id="ARBA00023203"/>
    </source>
</evidence>
<dbReference type="InterPro" id="IPR002108">
    <property type="entry name" value="ADF-H"/>
</dbReference>
<dbReference type="InterPro" id="IPR029006">
    <property type="entry name" value="ADF-H/Gelsolin-like_dom_sf"/>
</dbReference>
<dbReference type="Proteomes" id="UP001139887">
    <property type="component" value="Unassembled WGS sequence"/>
</dbReference>
<keyword evidence="8" id="KW-1185">Reference proteome</keyword>
<dbReference type="OrthoDB" id="10249245at2759"/>
<evidence type="ECO:0000256" key="2">
    <source>
        <dbReference type="ARBA" id="ARBA00006844"/>
    </source>
</evidence>
<dbReference type="PANTHER" id="PTHR11913">
    <property type="entry name" value="COFILIN-RELATED"/>
    <property type="match status" value="1"/>
</dbReference>
<keyword evidence="4" id="KW-0009">Actin-binding</keyword>
<dbReference type="GO" id="GO:0030042">
    <property type="term" value="P:actin filament depolymerization"/>
    <property type="evidence" value="ECO:0007669"/>
    <property type="project" value="InterPro"/>
</dbReference>
<dbReference type="GO" id="GO:0015629">
    <property type="term" value="C:actin cytoskeleton"/>
    <property type="evidence" value="ECO:0007669"/>
    <property type="project" value="InterPro"/>
</dbReference>
<gene>
    <name evidence="7" type="primary">COF1</name>
    <name evidence="7" type="ORF">IWW36_003302</name>
</gene>
<sequence length="150" mass="16862">SSGIEVSSDCTEAFQLIREHKCKFAIFKISDDKLSVVVENTSNEARKDASGNDIPLLDDMYEEFLARIPKDEGRFAVYDFDYEVEGGKRNRLLFYSWAPDSASIKNKMLYASTKQNFSNKLTGVAANIQATDESDLSHESVLEKMLASSR</sequence>
<dbReference type="GO" id="GO:0016363">
    <property type="term" value="C:nuclear matrix"/>
    <property type="evidence" value="ECO:0007669"/>
    <property type="project" value="UniProtKB-SubCell"/>
</dbReference>
<dbReference type="AlphaFoldDB" id="A0A9W8ID18"/>
<dbReference type="EMBL" id="JANBUW010000170">
    <property type="protein sequence ID" value="KAJ2848428.1"/>
    <property type="molecule type" value="Genomic_DNA"/>
</dbReference>
<evidence type="ECO:0000256" key="3">
    <source>
        <dbReference type="ARBA" id="ARBA00015630"/>
    </source>
</evidence>
<evidence type="ECO:0000256" key="5">
    <source>
        <dbReference type="ARBA" id="ARBA00032427"/>
    </source>
</evidence>
<organism evidence="7 8">
    <name type="scientific">Coemansia brasiliensis</name>
    <dbReference type="NCBI Taxonomy" id="2650707"/>
    <lineage>
        <taxon>Eukaryota</taxon>
        <taxon>Fungi</taxon>
        <taxon>Fungi incertae sedis</taxon>
        <taxon>Zoopagomycota</taxon>
        <taxon>Kickxellomycotina</taxon>
        <taxon>Kickxellomycetes</taxon>
        <taxon>Kickxellales</taxon>
        <taxon>Kickxellaceae</taxon>
        <taxon>Coemansia</taxon>
    </lineage>
</organism>
<evidence type="ECO:0000259" key="6">
    <source>
        <dbReference type="PROSITE" id="PS51263"/>
    </source>
</evidence>
<dbReference type="CDD" id="cd11286">
    <property type="entry name" value="ADF_cofilin_like"/>
    <property type="match status" value="1"/>
</dbReference>
<comment type="similarity">
    <text evidence="2">Belongs to the actin-binding proteins ADF family.</text>
</comment>
<evidence type="ECO:0000313" key="7">
    <source>
        <dbReference type="EMBL" id="KAJ2848428.1"/>
    </source>
</evidence>
<feature type="non-terminal residue" evidence="7">
    <location>
        <position position="1"/>
    </location>
</feature>
<name>A0A9W8ID18_9FUNG</name>